<evidence type="ECO:0000313" key="2">
    <source>
        <dbReference type="EMBL" id="KAL1855366.1"/>
    </source>
</evidence>
<evidence type="ECO:0000313" key="3">
    <source>
        <dbReference type="Proteomes" id="UP001583177"/>
    </source>
</evidence>
<gene>
    <name evidence="2" type="ORF">Daus18300_011084</name>
</gene>
<reference evidence="2 3" key="1">
    <citation type="journal article" date="2024" name="IMA Fungus">
        <title>IMA Genome - F19 : A genome assembly and annotation guide to empower mycologists, including annotated draft genome sequences of Ceratocystis pirilliformis, Diaporthe australafricana, Fusarium ophioides, Paecilomyces lecythidis, and Sporothrix stenoceras.</title>
        <authorList>
            <person name="Aylward J."/>
            <person name="Wilson A.M."/>
            <person name="Visagie C.M."/>
            <person name="Spraker J."/>
            <person name="Barnes I."/>
            <person name="Buitendag C."/>
            <person name="Ceriani C."/>
            <person name="Del Mar Angel L."/>
            <person name="du Plessis D."/>
            <person name="Fuchs T."/>
            <person name="Gasser K."/>
            <person name="Kramer D."/>
            <person name="Li W."/>
            <person name="Munsamy K."/>
            <person name="Piso A."/>
            <person name="Price J.L."/>
            <person name="Sonnekus B."/>
            <person name="Thomas C."/>
            <person name="van der Nest A."/>
            <person name="van Dijk A."/>
            <person name="van Heerden A."/>
            <person name="van Vuuren N."/>
            <person name="Yilmaz N."/>
            <person name="Duong T.A."/>
            <person name="van der Merwe N.A."/>
            <person name="Wingfield M.J."/>
            <person name="Wingfield B.D."/>
        </authorList>
    </citation>
    <scope>NUCLEOTIDE SEQUENCE [LARGE SCALE GENOMIC DNA]</scope>
    <source>
        <strain evidence="2 3">CMW 18300</strain>
    </source>
</reference>
<feature type="region of interest" description="Disordered" evidence="1">
    <location>
        <begin position="35"/>
        <end position="91"/>
    </location>
</feature>
<accession>A0ABR3W7W5</accession>
<evidence type="ECO:0000256" key="1">
    <source>
        <dbReference type="SAM" id="MobiDB-lite"/>
    </source>
</evidence>
<comment type="caution">
    <text evidence="2">The sequence shown here is derived from an EMBL/GenBank/DDBJ whole genome shotgun (WGS) entry which is preliminary data.</text>
</comment>
<dbReference type="EMBL" id="JAWRVE010000130">
    <property type="protein sequence ID" value="KAL1855366.1"/>
    <property type="molecule type" value="Genomic_DNA"/>
</dbReference>
<feature type="non-terminal residue" evidence="2">
    <location>
        <position position="1"/>
    </location>
</feature>
<keyword evidence="3" id="KW-1185">Reference proteome</keyword>
<organism evidence="2 3">
    <name type="scientific">Diaporthe australafricana</name>
    <dbReference type="NCBI Taxonomy" id="127596"/>
    <lineage>
        <taxon>Eukaryota</taxon>
        <taxon>Fungi</taxon>
        <taxon>Dikarya</taxon>
        <taxon>Ascomycota</taxon>
        <taxon>Pezizomycotina</taxon>
        <taxon>Sordariomycetes</taxon>
        <taxon>Sordariomycetidae</taxon>
        <taxon>Diaporthales</taxon>
        <taxon>Diaporthaceae</taxon>
        <taxon>Diaporthe</taxon>
    </lineage>
</organism>
<proteinExistence type="predicted"/>
<dbReference type="Proteomes" id="UP001583177">
    <property type="component" value="Unassembled WGS sequence"/>
</dbReference>
<feature type="compositionally biased region" description="Basic and acidic residues" evidence="1">
    <location>
        <begin position="53"/>
        <end position="65"/>
    </location>
</feature>
<sequence length="91" mass="10454">RTLDLDWRLLSSILVARRHFTITLTTRTHSFIVRPATAKRFEDETEGHGNGNGHEHEHNHNHNHDEVDDDDDDNNNSIGLLPHAPEHVLPK</sequence>
<name>A0ABR3W7W5_9PEZI</name>
<protein>
    <submittedName>
        <fullName evidence="2">Uncharacterized protein</fullName>
    </submittedName>
</protein>